<name>A0A6A5YTC2_9PLEO</name>
<accession>A0A6A5YTC2</accession>
<keyword evidence="1" id="KW-0479">Metal-binding</keyword>
<feature type="compositionally biased region" description="Basic and acidic residues" evidence="2">
    <location>
        <begin position="100"/>
        <end position="114"/>
    </location>
</feature>
<evidence type="ECO:0000313" key="5">
    <source>
        <dbReference type="Proteomes" id="UP000799770"/>
    </source>
</evidence>
<evidence type="ECO:0000256" key="2">
    <source>
        <dbReference type="SAM" id="MobiDB-lite"/>
    </source>
</evidence>
<dbReference type="SUPFAM" id="SSF57850">
    <property type="entry name" value="RING/U-box"/>
    <property type="match status" value="1"/>
</dbReference>
<dbReference type="GO" id="GO:0008270">
    <property type="term" value="F:zinc ion binding"/>
    <property type="evidence" value="ECO:0007669"/>
    <property type="project" value="UniProtKB-KW"/>
</dbReference>
<dbReference type="Proteomes" id="UP000799770">
    <property type="component" value="Unassembled WGS sequence"/>
</dbReference>
<feature type="region of interest" description="Disordered" evidence="2">
    <location>
        <begin position="23"/>
        <end position="49"/>
    </location>
</feature>
<feature type="domain" description="RING-type" evidence="3">
    <location>
        <begin position="198"/>
        <end position="248"/>
    </location>
</feature>
<dbReference type="InterPro" id="IPR013083">
    <property type="entry name" value="Znf_RING/FYVE/PHD"/>
</dbReference>
<dbReference type="OrthoDB" id="3793888at2759"/>
<keyword evidence="1" id="KW-0863">Zinc-finger</keyword>
<evidence type="ECO:0000256" key="1">
    <source>
        <dbReference type="PROSITE-ProRule" id="PRU00175"/>
    </source>
</evidence>
<proteinExistence type="predicted"/>
<keyword evidence="1" id="KW-0862">Zinc</keyword>
<feature type="compositionally biased region" description="Polar residues" evidence="2">
    <location>
        <begin position="90"/>
        <end position="99"/>
    </location>
</feature>
<organism evidence="4 5">
    <name type="scientific">Lophiotrema nucula</name>
    <dbReference type="NCBI Taxonomy" id="690887"/>
    <lineage>
        <taxon>Eukaryota</taxon>
        <taxon>Fungi</taxon>
        <taxon>Dikarya</taxon>
        <taxon>Ascomycota</taxon>
        <taxon>Pezizomycotina</taxon>
        <taxon>Dothideomycetes</taxon>
        <taxon>Pleosporomycetidae</taxon>
        <taxon>Pleosporales</taxon>
        <taxon>Lophiotremataceae</taxon>
        <taxon>Lophiotrema</taxon>
    </lineage>
</organism>
<protein>
    <recommendedName>
        <fullName evidence="3">RING-type domain-containing protein</fullName>
    </recommendedName>
</protein>
<dbReference type="AlphaFoldDB" id="A0A6A5YTC2"/>
<dbReference type="Gene3D" id="3.30.40.10">
    <property type="entry name" value="Zinc/RING finger domain, C3HC4 (zinc finger)"/>
    <property type="match status" value="1"/>
</dbReference>
<evidence type="ECO:0000259" key="3">
    <source>
        <dbReference type="PROSITE" id="PS50089"/>
    </source>
</evidence>
<feature type="region of interest" description="Disordered" evidence="2">
    <location>
        <begin position="90"/>
        <end position="119"/>
    </location>
</feature>
<dbReference type="InterPro" id="IPR001841">
    <property type="entry name" value="Znf_RING"/>
</dbReference>
<dbReference type="EMBL" id="ML977338">
    <property type="protein sequence ID" value="KAF2110385.1"/>
    <property type="molecule type" value="Genomic_DNA"/>
</dbReference>
<evidence type="ECO:0000313" key="4">
    <source>
        <dbReference type="EMBL" id="KAF2110385.1"/>
    </source>
</evidence>
<dbReference type="PROSITE" id="PS50089">
    <property type="entry name" value="ZF_RING_2"/>
    <property type="match status" value="1"/>
</dbReference>
<gene>
    <name evidence="4" type="ORF">BDV96DRAFT_201388</name>
</gene>
<reference evidence="4" key="1">
    <citation type="journal article" date="2020" name="Stud. Mycol.">
        <title>101 Dothideomycetes genomes: a test case for predicting lifestyles and emergence of pathogens.</title>
        <authorList>
            <person name="Haridas S."/>
            <person name="Albert R."/>
            <person name="Binder M."/>
            <person name="Bloem J."/>
            <person name="Labutti K."/>
            <person name="Salamov A."/>
            <person name="Andreopoulos B."/>
            <person name="Baker S."/>
            <person name="Barry K."/>
            <person name="Bills G."/>
            <person name="Bluhm B."/>
            <person name="Cannon C."/>
            <person name="Castanera R."/>
            <person name="Culley D."/>
            <person name="Daum C."/>
            <person name="Ezra D."/>
            <person name="Gonzalez J."/>
            <person name="Henrissat B."/>
            <person name="Kuo A."/>
            <person name="Liang C."/>
            <person name="Lipzen A."/>
            <person name="Lutzoni F."/>
            <person name="Magnuson J."/>
            <person name="Mondo S."/>
            <person name="Nolan M."/>
            <person name="Ohm R."/>
            <person name="Pangilinan J."/>
            <person name="Park H.-J."/>
            <person name="Ramirez L."/>
            <person name="Alfaro M."/>
            <person name="Sun H."/>
            <person name="Tritt A."/>
            <person name="Yoshinaga Y."/>
            <person name="Zwiers L.-H."/>
            <person name="Turgeon B."/>
            <person name="Goodwin S."/>
            <person name="Spatafora J."/>
            <person name="Crous P."/>
            <person name="Grigoriev I."/>
        </authorList>
    </citation>
    <scope>NUCLEOTIDE SEQUENCE</scope>
    <source>
        <strain evidence="4">CBS 627.86</strain>
    </source>
</reference>
<keyword evidence="5" id="KW-1185">Reference proteome</keyword>
<sequence>MAHFSQQQRDFVASLAGKALEHPAPMANTVPRFDLAPLTPPPEDESEGLQPVLPAADRHKRTDEPGAAVQEKPFWLAIEALAAADELANQTEAPTNGSNRGDEDLQVREHRRTESGFGDSASKLTWFDETAYRQPVASNTRTSEDARVTLHHDTPLAPPQQPLPFAKAPLPTLPRYVDHILKKFRSSYNNPPYGFEFCPVCDCQFTPELIEQVGDYIPLTCSHWVHYRCWLHHVSRSYPQHDSCPVCNERLFQWEGLTANMICARENIDMETSQLAGAGYIDQATKQPVNDEHDQYANDCAFIEGVLARFFDSEALRLLNARPNAPPLSVAHSLPPQNVATIYLTTELTRQQRIENEHPNPTDSSPNLTKVLIDSINYILNQNCPRSRLLSYESDLGSVLFAHLVWIKFERWLFENTWDIVRNTEGWWKFKEHGLRMQSKMTKMIFGSD</sequence>